<reference evidence="3" key="3">
    <citation type="submission" date="2015-06" db="UniProtKB">
        <authorList>
            <consortium name="EnsemblMetazoa"/>
        </authorList>
    </citation>
    <scope>IDENTIFICATION</scope>
</reference>
<dbReference type="InParanoid" id="T1F1H5"/>
<dbReference type="OrthoDB" id="6286496at2759"/>
<reference evidence="4" key="1">
    <citation type="submission" date="2012-12" db="EMBL/GenBank/DDBJ databases">
        <authorList>
            <person name="Hellsten U."/>
            <person name="Grimwood J."/>
            <person name="Chapman J.A."/>
            <person name="Shapiro H."/>
            <person name="Aerts A."/>
            <person name="Otillar R.P."/>
            <person name="Terry A.Y."/>
            <person name="Boore J.L."/>
            <person name="Simakov O."/>
            <person name="Marletaz F."/>
            <person name="Cho S.-J."/>
            <person name="Edsinger-Gonzales E."/>
            <person name="Havlak P."/>
            <person name="Kuo D.-H."/>
            <person name="Larsson T."/>
            <person name="Lv J."/>
            <person name="Arendt D."/>
            <person name="Savage R."/>
            <person name="Osoegawa K."/>
            <person name="de Jong P."/>
            <person name="Lindberg D.R."/>
            <person name="Seaver E.C."/>
            <person name="Weisblat D.A."/>
            <person name="Putnam N.H."/>
            <person name="Grigoriev I.V."/>
            <person name="Rokhsar D.S."/>
        </authorList>
    </citation>
    <scope>NUCLEOTIDE SEQUENCE</scope>
</reference>
<dbReference type="EMBL" id="AMQM01003196">
    <property type="status" value="NOT_ANNOTATED_CDS"/>
    <property type="molecule type" value="Genomic_DNA"/>
</dbReference>
<dbReference type="EMBL" id="KB096080">
    <property type="protein sequence ID" value="ESO08342.1"/>
    <property type="molecule type" value="Genomic_DNA"/>
</dbReference>
<dbReference type="PANTHER" id="PTHR33395:SF21">
    <property type="entry name" value="PERICARDIN"/>
    <property type="match status" value="1"/>
</dbReference>
<feature type="domain" description="Endonuclease/exonuclease/phosphatase" evidence="1">
    <location>
        <begin position="24"/>
        <end position="136"/>
    </location>
</feature>
<accession>T1F1H5</accession>
<dbReference type="GO" id="GO:0007508">
    <property type="term" value="P:larval heart development"/>
    <property type="evidence" value="ECO:0000318"/>
    <property type="project" value="GO_Central"/>
</dbReference>
<dbReference type="Proteomes" id="UP000015101">
    <property type="component" value="Unassembled WGS sequence"/>
</dbReference>
<name>T1F1H5_HELRO</name>
<dbReference type="OMA" id="PNENDDM"/>
<dbReference type="InterPro" id="IPR036691">
    <property type="entry name" value="Endo/exonu/phosph_ase_sf"/>
</dbReference>
<dbReference type="Gene3D" id="3.60.10.10">
    <property type="entry name" value="Endonuclease/exonuclease/phosphatase"/>
    <property type="match status" value="1"/>
</dbReference>
<evidence type="ECO:0000313" key="4">
    <source>
        <dbReference type="Proteomes" id="UP000015101"/>
    </source>
</evidence>
<dbReference type="SUPFAM" id="SSF56219">
    <property type="entry name" value="DNase I-like"/>
    <property type="match status" value="1"/>
</dbReference>
<dbReference type="GO" id="GO:0003824">
    <property type="term" value="F:catalytic activity"/>
    <property type="evidence" value="ECO:0007669"/>
    <property type="project" value="InterPro"/>
</dbReference>
<dbReference type="EnsemblMetazoa" id="HelroT169153">
    <property type="protein sequence ID" value="HelroP169153"/>
    <property type="gene ID" value="HelroG169153"/>
</dbReference>
<evidence type="ECO:0000313" key="3">
    <source>
        <dbReference type="EnsemblMetazoa" id="HelroP169153"/>
    </source>
</evidence>
<sequence length="340" mass="40291">MTMVSTFYERIYTKIILPSKTLNLLAIYRSPNENDDMLLLMIHEFLDTRGRHVLVGDFNFPKIDWITNSFGGLPVKIQNRFLKVLNDRFLLQFITEATRTRGMQRPHILDLLITDYNFVKNIKYFAPLGKSDHSVIVAEFCDFGLRQTPVSMKHCFNAGRFSTFKMTPELRELIKLEHYYLRTYMFGKNELTNFRQSREEVRKLTRSLSREKQNEIAKNYKLNPKVFWKYVNNVTHSRDKRVGEIRIYENMVLKKLNGLNLNKSPGHDGIHPSVLWENSSDSAFLCLYKSLVRSQLEFSVQVWYPYRLGLAKKIEYRKDFIDLSLNFAMMILNYSRLRSF</sequence>
<evidence type="ECO:0000313" key="2">
    <source>
        <dbReference type="EMBL" id="ESO08342.1"/>
    </source>
</evidence>
<protein>
    <recommendedName>
        <fullName evidence="1">Endonuclease/exonuclease/phosphatase domain-containing protein</fullName>
    </recommendedName>
</protein>
<organism evidence="3 4">
    <name type="scientific">Helobdella robusta</name>
    <name type="common">Californian leech</name>
    <dbReference type="NCBI Taxonomy" id="6412"/>
    <lineage>
        <taxon>Eukaryota</taxon>
        <taxon>Metazoa</taxon>
        <taxon>Spiralia</taxon>
        <taxon>Lophotrochozoa</taxon>
        <taxon>Annelida</taxon>
        <taxon>Clitellata</taxon>
        <taxon>Hirudinea</taxon>
        <taxon>Rhynchobdellida</taxon>
        <taxon>Glossiphoniidae</taxon>
        <taxon>Helobdella</taxon>
    </lineage>
</organism>
<dbReference type="GO" id="GO:0031012">
    <property type="term" value="C:extracellular matrix"/>
    <property type="evidence" value="ECO:0000318"/>
    <property type="project" value="GO_Central"/>
</dbReference>
<proteinExistence type="predicted"/>
<dbReference type="AlphaFoldDB" id="T1F1H5"/>
<keyword evidence="4" id="KW-1185">Reference proteome</keyword>
<dbReference type="KEGG" id="hro:HELRODRAFT_169153"/>
<dbReference type="CTD" id="20202675"/>
<dbReference type="HOGENOM" id="CLU_817055_0_0_1"/>
<evidence type="ECO:0000259" key="1">
    <source>
        <dbReference type="Pfam" id="PF14529"/>
    </source>
</evidence>
<dbReference type="GeneID" id="20202675"/>
<dbReference type="EMBL" id="AMQM01003197">
    <property type="status" value="NOT_ANNOTATED_CDS"/>
    <property type="molecule type" value="Genomic_DNA"/>
</dbReference>
<dbReference type="InterPro" id="IPR005135">
    <property type="entry name" value="Endo/exonuclease/phosphatase"/>
</dbReference>
<reference evidence="2 4" key="2">
    <citation type="journal article" date="2013" name="Nature">
        <title>Insights into bilaterian evolution from three spiralian genomes.</title>
        <authorList>
            <person name="Simakov O."/>
            <person name="Marletaz F."/>
            <person name="Cho S.J."/>
            <person name="Edsinger-Gonzales E."/>
            <person name="Havlak P."/>
            <person name="Hellsten U."/>
            <person name="Kuo D.H."/>
            <person name="Larsson T."/>
            <person name="Lv J."/>
            <person name="Arendt D."/>
            <person name="Savage R."/>
            <person name="Osoegawa K."/>
            <person name="de Jong P."/>
            <person name="Grimwood J."/>
            <person name="Chapman J.A."/>
            <person name="Shapiro H."/>
            <person name="Aerts A."/>
            <person name="Otillar R.P."/>
            <person name="Terry A.Y."/>
            <person name="Boore J.L."/>
            <person name="Grigoriev I.V."/>
            <person name="Lindberg D.R."/>
            <person name="Seaver E.C."/>
            <person name="Weisblat D.A."/>
            <person name="Putnam N.H."/>
            <person name="Rokhsar D.S."/>
        </authorList>
    </citation>
    <scope>NUCLEOTIDE SEQUENCE</scope>
</reference>
<dbReference type="Pfam" id="PF14529">
    <property type="entry name" value="Exo_endo_phos_2"/>
    <property type="match status" value="1"/>
</dbReference>
<gene>
    <name evidence="3" type="primary">20202675</name>
    <name evidence="2" type="ORF">HELRODRAFT_169153</name>
</gene>
<dbReference type="RefSeq" id="XP_009013272.1">
    <property type="nucleotide sequence ID" value="XM_009015024.1"/>
</dbReference>
<dbReference type="PANTHER" id="PTHR33395">
    <property type="entry name" value="TRANSCRIPTASE, PUTATIVE-RELATED-RELATED"/>
    <property type="match status" value="1"/>
</dbReference>
<dbReference type="GO" id="GO:0061343">
    <property type="term" value="P:cell adhesion involved in heart morphogenesis"/>
    <property type="evidence" value="ECO:0000318"/>
    <property type="project" value="GO_Central"/>
</dbReference>